<feature type="repeat" description="TPR" evidence="3">
    <location>
        <begin position="103"/>
        <end position="136"/>
    </location>
</feature>
<dbReference type="SMART" id="SM00028">
    <property type="entry name" value="TPR"/>
    <property type="match status" value="11"/>
</dbReference>
<feature type="repeat" description="TPR" evidence="3">
    <location>
        <begin position="375"/>
        <end position="408"/>
    </location>
</feature>
<dbReference type="Pfam" id="PF00515">
    <property type="entry name" value="TPR_1"/>
    <property type="match status" value="2"/>
</dbReference>
<dbReference type="Gene3D" id="1.25.40.10">
    <property type="entry name" value="Tetratricopeptide repeat domain"/>
    <property type="match status" value="5"/>
</dbReference>
<keyword evidence="1" id="KW-0677">Repeat</keyword>
<dbReference type="KEGG" id="cheb:HH215_04900"/>
<name>A0A7Z2ZK93_9BACL</name>
<reference evidence="5 6" key="1">
    <citation type="submission" date="2020-04" db="EMBL/GenBank/DDBJ databases">
        <title>Genome sequencing of novel species.</title>
        <authorList>
            <person name="Heo J."/>
            <person name="Kim S.-J."/>
            <person name="Kim J.-S."/>
            <person name="Hong S.-B."/>
            <person name="Kwon S.-W."/>
        </authorList>
    </citation>
    <scope>NUCLEOTIDE SEQUENCE [LARGE SCALE GENOMIC DNA]</scope>
    <source>
        <strain evidence="5 6">MFER-1</strain>
    </source>
</reference>
<dbReference type="InterPro" id="IPR011990">
    <property type="entry name" value="TPR-like_helical_dom_sf"/>
</dbReference>
<dbReference type="Proteomes" id="UP000502248">
    <property type="component" value="Chromosome"/>
</dbReference>
<dbReference type="PANTHER" id="PTHR44858">
    <property type="entry name" value="TETRATRICOPEPTIDE REPEAT PROTEIN 6"/>
    <property type="match status" value="1"/>
</dbReference>
<keyword evidence="2 3" id="KW-0802">TPR repeat</keyword>
<protein>
    <submittedName>
        <fullName evidence="5">Tetratricopeptide repeat protein</fullName>
    </submittedName>
</protein>
<dbReference type="EMBL" id="CP051680">
    <property type="protein sequence ID" value="QJD82595.1"/>
    <property type="molecule type" value="Genomic_DNA"/>
</dbReference>
<evidence type="ECO:0000256" key="3">
    <source>
        <dbReference type="PROSITE-ProRule" id="PRU00339"/>
    </source>
</evidence>
<dbReference type="Pfam" id="PF14559">
    <property type="entry name" value="TPR_19"/>
    <property type="match status" value="2"/>
</dbReference>
<feature type="repeat" description="TPR" evidence="3">
    <location>
        <begin position="445"/>
        <end position="478"/>
    </location>
</feature>
<organism evidence="5 6">
    <name type="scientific">Cohnella herbarum</name>
    <dbReference type="NCBI Taxonomy" id="2728023"/>
    <lineage>
        <taxon>Bacteria</taxon>
        <taxon>Bacillati</taxon>
        <taxon>Bacillota</taxon>
        <taxon>Bacilli</taxon>
        <taxon>Bacillales</taxon>
        <taxon>Paenibacillaceae</taxon>
        <taxon>Cohnella</taxon>
    </lineage>
</organism>
<dbReference type="RefSeq" id="WP_169278893.1">
    <property type="nucleotide sequence ID" value="NZ_CP051680.1"/>
</dbReference>
<feature type="repeat" description="TPR" evidence="3">
    <location>
        <begin position="547"/>
        <end position="580"/>
    </location>
</feature>
<gene>
    <name evidence="5" type="ORF">HH215_04900</name>
</gene>
<feature type="repeat" description="TPR" evidence="3">
    <location>
        <begin position="69"/>
        <end position="102"/>
    </location>
</feature>
<accession>A0A7Z2ZK93</accession>
<dbReference type="PANTHER" id="PTHR44858:SF1">
    <property type="entry name" value="UDP-N-ACETYLGLUCOSAMINE--PEPTIDE N-ACETYLGLUCOSAMINYLTRANSFERASE SPINDLY-RELATED"/>
    <property type="match status" value="1"/>
</dbReference>
<evidence type="ECO:0000256" key="4">
    <source>
        <dbReference type="SAM" id="Coils"/>
    </source>
</evidence>
<feature type="repeat" description="TPR" evidence="3">
    <location>
        <begin position="479"/>
        <end position="512"/>
    </location>
</feature>
<keyword evidence="4" id="KW-0175">Coiled coil</keyword>
<dbReference type="Pfam" id="PF13432">
    <property type="entry name" value="TPR_16"/>
    <property type="match status" value="2"/>
</dbReference>
<feature type="repeat" description="TPR" evidence="3">
    <location>
        <begin position="138"/>
        <end position="171"/>
    </location>
</feature>
<dbReference type="InterPro" id="IPR050498">
    <property type="entry name" value="Ycf3"/>
</dbReference>
<proteinExistence type="predicted"/>
<evidence type="ECO:0000256" key="2">
    <source>
        <dbReference type="ARBA" id="ARBA00022803"/>
    </source>
</evidence>
<dbReference type="PROSITE" id="PS50005">
    <property type="entry name" value="TPR"/>
    <property type="match status" value="7"/>
</dbReference>
<dbReference type="Pfam" id="PF13181">
    <property type="entry name" value="TPR_8"/>
    <property type="match status" value="1"/>
</dbReference>
<evidence type="ECO:0000313" key="6">
    <source>
        <dbReference type="Proteomes" id="UP000502248"/>
    </source>
</evidence>
<dbReference type="InterPro" id="IPR019734">
    <property type="entry name" value="TPR_rpt"/>
</dbReference>
<keyword evidence="6" id="KW-1185">Reference proteome</keyword>
<evidence type="ECO:0000313" key="5">
    <source>
        <dbReference type="EMBL" id="QJD82595.1"/>
    </source>
</evidence>
<dbReference type="AlphaFoldDB" id="A0A7Z2ZK93"/>
<evidence type="ECO:0000256" key="1">
    <source>
        <dbReference type="ARBA" id="ARBA00022737"/>
    </source>
</evidence>
<feature type="coiled-coil region" evidence="4">
    <location>
        <begin position="272"/>
        <end position="302"/>
    </location>
</feature>
<dbReference type="SUPFAM" id="SSF48452">
    <property type="entry name" value="TPR-like"/>
    <property type="match status" value="3"/>
</dbReference>
<dbReference type="PROSITE" id="PS50293">
    <property type="entry name" value="TPR_REGION"/>
    <property type="match status" value="2"/>
</dbReference>
<sequence length="654" mass="75971">MVSSFARWMALRLHKQQKLTQSLRWYEKWGVEKMTIDERVNYAGLLHDNGHSDKALKVLTSLLKKQEHPPAYERRAHIYNEMGKEDEAISDLNAAIKLDSEPYIYWYTRAIAHYDRGEYKEAVRDFKEALGRREDSKASTYYELGNVYMKLGSFEDAENCYRQAASVPSNAIPHYYYRQAQALEQMNRVEEAQTALSEAVKLQEQWQKLNDRGAAILKERTNYSLAAVASFIKGAQDEYGFRLFESRLHEIKGELTQALNSIDVALQSFPGAAELQLRKGNLLRQLERYEEASDLLHRLKDNNPLWLPAYLELSAAHRAQGLYEEMIQVLKSAKSHFAENTVVRYWLADALREAGHYEEARSENAELTDMEPDDPLNWKQRAEIAIDANNFQEADEAYTRALQLEETADFYMRRSFSRYMDDRYEEAMMDIQSAIKLDENLLKESKTAYALGELYVGMGNWDLAEVEYSRALAQELDNPQIYDRRARCRMAADRLTDALEDCNRGLSLDPNNARLTWLRGLIQYRLDDHEAALIDSLTYAKLLPDDSQGHFNLGLIYNHLDRHDDAIDSFTKVIELNPFEAQAYLQRASIWYHHSFDRLRATDDLAQWLLYAGGEKSQGDRFALLNELRGFDDEMRERAKEQFLLIYGNSRYLS</sequence>